<feature type="domain" description="Type I restriction modification DNA specificity" evidence="5">
    <location>
        <begin position="17"/>
        <end position="196"/>
    </location>
</feature>
<reference evidence="6 7" key="1">
    <citation type="journal article" date="2016" name="Front. Microbiol.">
        <title>Comprehensive Phylogenetic Analysis of Bovine Non-aureus Staphylococci Species Based on Whole-Genome Sequencing.</title>
        <authorList>
            <person name="Naushad S."/>
            <person name="Barkema H.W."/>
            <person name="Luby C."/>
            <person name="Condas L.A."/>
            <person name="Nobrega D.B."/>
            <person name="Carson D.A."/>
            <person name="De Buck J."/>
        </authorList>
    </citation>
    <scope>NUCLEOTIDE SEQUENCE [LARGE SCALE GENOMIC DNA]</scope>
    <source>
        <strain evidence="6 7">SNUC 993</strain>
    </source>
</reference>
<keyword evidence="6" id="KW-0378">Hydrolase</keyword>
<evidence type="ECO:0000256" key="2">
    <source>
        <dbReference type="ARBA" id="ARBA00022747"/>
    </source>
</evidence>
<comment type="caution">
    <text evidence="6">The sequence shown here is derived from an EMBL/GenBank/DDBJ whole genome shotgun (WGS) entry which is preliminary data.</text>
</comment>
<dbReference type="PANTHER" id="PTHR30408">
    <property type="entry name" value="TYPE-1 RESTRICTION ENZYME ECOKI SPECIFICITY PROTEIN"/>
    <property type="match status" value="1"/>
</dbReference>
<keyword evidence="7" id="KW-1185">Reference proteome</keyword>
<evidence type="ECO:0000256" key="1">
    <source>
        <dbReference type="ARBA" id="ARBA00010923"/>
    </source>
</evidence>
<sequence length="294" mass="34857">MTHETKNVPELRFPEFNEEWEEKELGDISEKVKIKNTENKYTETFTNSAEYGIVSQREFFDKDISNKKNLYNYYIVKNDDFVYNPRISNYAPVGPINRNKLGKTGVMSPLYTVFKIIQCDKSFMEFYFKTTKWHKFMKLNGDSGARSDRFTIKNTLFNKMPIFMPLEIEQQKIGDFFSKLDHQIYLEEQKLEQLEAQKKGYMQKIFSQELRFKDDNGNDYPEWEERNFSDIFKVVSTKNHQIKSSEVLNEGSIPVVDQGQKKFLGYSDEKDKVIDNFHNIIVYGDHTTIVKYID</sequence>
<gene>
    <name evidence="6" type="ORF">BU607_10290</name>
</gene>
<dbReference type="InterPro" id="IPR052021">
    <property type="entry name" value="Type-I_RS_S_subunit"/>
</dbReference>
<keyword evidence="6" id="KW-0540">Nuclease</keyword>
<evidence type="ECO:0000256" key="4">
    <source>
        <dbReference type="SAM" id="Coils"/>
    </source>
</evidence>
<evidence type="ECO:0000313" key="7">
    <source>
        <dbReference type="Proteomes" id="UP000242694"/>
    </source>
</evidence>
<keyword evidence="3" id="KW-0238">DNA-binding</keyword>
<protein>
    <submittedName>
        <fullName evidence="6">Restriction endonuclease subunit S</fullName>
    </submittedName>
</protein>
<evidence type="ECO:0000256" key="3">
    <source>
        <dbReference type="ARBA" id="ARBA00023125"/>
    </source>
</evidence>
<dbReference type="InterPro" id="IPR044946">
    <property type="entry name" value="Restrct_endonuc_typeI_TRD_sf"/>
</dbReference>
<dbReference type="EMBL" id="PZDI01000075">
    <property type="protein sequence ID" value="PTH12917.1"/>
    <property type="molecule type" value="Genomic_DNA"/>
</dbReference>
<proteinExistence type="inferred from homology"/>
<keyword evidence="2" id="KW-0680">Restriction system</keyword>
<feature type="coiled-coil region" evidence="4">
    <location>
        <begin position="177"/>
        <end position="211"/>
    </location>
</feature>
<dbReference type="PANTHER" id="PTHR30408:SF12">
    <property type="entry name" value="TYPE I RESTRICTION ENZYME MJAVIII SPECIFICITY SUBUNIT"/>
    <property type="match status" value="1"/>
</dbReference>
<dbReference type="Gene3D" id="3.90.220.20">
    <property type="entry name" value="DNA methylase specificity domains"/>
    <property type="match status" value="2"/>
</dbReference>
<name>A0ABX5IDH5_9STAP</name>
<dbReference type="GO" id="GO:0004519">
    <property type="term" value="F:endonuclease activity"/>
    <property type="evidence" value="ECO:0007669"/>
    <property type="project" value="UniProtKB-KW"/>
</dbReference>
<keyword evidence="6" id="KW-0255">Endonuclease</keyword>
<comment type="similarity">
    <text evidence="1">Belongs to the type-I restriction system S methylase family.</text>
</comment>
<dbReference type="Proteomes" id="UP000242694">
    <property type="component" value="Unassembled WGS sequence"/>
</dbReference>
<accession>A0ABX5IDH5</accession>
<dbReference type="Pfam" id="PF01420">
    <property type="entry name" value="Methylase_S"/>
    <property type="match status" value="1"/>
</dbReference>
<dbReference type="SUPFAM" id="SSF116734">
    <property type="entry name" value="DNA methylase specificity domain"/>
    <property type="match status" value="2"/>
</dbReference>
<evidence type="ECO:0000259" key="5">
    <source>
        <dbReference type="Pfam" id="PF01420"/>
    </source>
</evidence>
<keyword evidence="4" id="KW-0175">Coiled coil</keyword>
<evidence type="ECO:0000313" key="6">
    <source>
        <dbReference type="EMBL" id="PTH12917.1"/>
    </source>
</evidence>
<dbReference type="InterPro" id="IPR000055">
    <property type="entry name" value="Restrct_endonuc_typeI_TRD"/>
</dbReference>
<feature type="non-terminal residue" evidence="6">
    <location>
        <position position="294"/>
    </location>
</feature>
<dbReference type="RefSeq" id="WP_133173720.1">
    <property type="nucleotide sequence ID" value="NZ_PZDI01000075.1"/>
</dbReference>
<organism evidence="6 7">
    <name type="scientific">Staphylococcus auricularis</name>
    <dbReference type="NCBI Taxonomy" id="29379"/>
    <lineage>
        <taxon>Bacteria</taxon>
        <taxon>Bacillati</taxon>
        <taxon>Bacillota</taxon>
        <taxon>Bacilli</taxon>
        <taxon>Bacillales</taxon>
        <taxon>Staphylococcaceae</taxon>
        <taxon>Staphylococcus</taxon>
    </lineage>
</organism>